<protein>
    <submittedName>
        <fullName evidence="2">Benzoate transporter</fullName>
    </submittedName>
</protein>
<dbReference type="GO" id="GO:0042925">
    <property type="term" value="F:benzoate transmembrane transporter activity"/>
    <property type="evidence" value="ECO:0007669"/>
    <property type="project" value="InterPro"/>
</dbReference>
<dbReference type="RefSeq" id="WP_161411049.1">
    <property type="nucleotide sequence ID" value="NZ_WTUZ01000039.1"/>
</dbReference>
<feature type="transmembrane region" description="Helical" evidence="1">
    <location>
        <begin position="166"/>
        <end position="186"/>
    </location>
</feature>
<dbReference type="PANTHER" id="PTHR30199">
    <property type="entry name" value="MFS FAMILY TRANSPORTER, PREDICTED SUBSTRATE BENZOATE"/>
    <property type="match status" value="1"/>
</dbReference>
<feature type="transmembrane region" description="Helical" evidence="1">
    <location>
        <begin position="282"/>
        <end position="300"/>
    </location>
</feature>
<evidence type="ECO:0000313" key="3">
    <source>
        <dbReference type="Proteomes" id="UP000481087"/>
    </source>
</evidence>
<dbReference type="Proteomes" id="UP000481087">
    <property type="component" value="Unassembled WGS sequence"/>
</dbReference>
<keyword evidence="1" id="KW-0812">Transmembrane</keyword>
<dbReference type="GO" id="GO:0005886">
    <property type="term" value="C:plasma membrane"/>
    <property type="evidence" value="ECO:0007669"/>
    <property type="project" value="TreeGrafter"/>
</dbReference>
<feature type="transmembrane region" description="Helical" evidence="1">
    <location>
        <begin position="312"/>
        <end position="331"/>
    </location>
</feature>
<feature type="transmembrane region" description="Helical" evidence="1">
    <location>
        <begin position="115"/>
        <end position="133"/>
    </location>
</feature>
<accession>A0A6L8VAE8</accession>
<comment type="caution">
    <text evidence="2">The sequence shown here is derived from an EMBL/GenBank/DDBJ whole genome shotgun (WGS) entry which is preliminary data.</text>
</comment>
<dbReference type="EMBL" id="WTUZ01000039">
    <property type="protein sequence ID" value="MZQ86662.1"/>
    <property type="molecule type" value="Genomic_DNA"/>
</dbReference>
<proteinExistence type="predicted"/>
<reference evidence="2 3" key="1">
    <citation type="submission" date="2019-12" db="EMBL/GenBank/DDBJ databases">
        <title>Paenibacillus sp. nov. sp. isolated from soil.</title>
        <authorList>
            <person name="Kim J."/>
            <person name="Jeong S.E."/>
            <person name="Jung H.S."/>
            <person name="Jeon C.O."/>
        </authorList>
    </citation>
    <scope>NUCLEOTIDE SEQUENCE [LARGE SCALE GENOMIC DNA]</scope>
    <source>
        <strain evidence="2 3">5J-6</strain>
    </source>
</reference>
<keyword evidence="1" id="KW-0472">Membrane</keyword>
<sequence>MNTQNVMTGIMSALLACSGGALLVMQVAESAGLSRSETVTWMFAVYFLGGLLNLVMTFIYKIPYGGAHSITAIAFLASVAAQFSLGELAGGFIMSGLIITVFGFTGLFKKVLYYIPKPLIDALLAGLILNYVVKIVPAVMSMPIVGLLAIFGFFLTGVISRKIPPFMGVLVLGLVGLLSSYTFPGMQHTSFSLPLPVLPSFTIEALVSLAIPISILVISNDIAVALTALKSNGFDPPVNKTIVASGLFSALAGLFAGHAANVGGMMSALCSGDDAGSKDRRVWAAIVSGSLVTLFGLFAWKIIDVIELLPTPFVTMITGFSLVGVLMNSLQSAFSDKNFRFSVLFTFIIAISNRAFFGISTPVWALLLGVVTAKLLGEKEVQSALDTG</sequence>
<feature type="transmembrane region" description="Helical" evidence="1">
    <location>
        <begin position="91"/>
        <end position="108"/>
    </location>
</feature>
<name>A0A6L8VAE8_9BACL</name>
<feature type="transmembrane region" description="Helical" evidence="1">
    <location>
        <begin position="139"/>
        <end position="159"/>
    </location>
</feature>
<keyword evidence="1" id="KW-1133">Transmembrane helix</keyword>
<dbReference type="InterPro" id="IPR004711">
    <property type="entry name" value="Benzoate_Transporter"/>
</dbReference>
<dbReference type="PANTHER" id="PTHR30199:SF0">
    <property type="entry name" value="INNER MEMBRANE PROTEIN YDCO"/>
    <property type="match status" value="1"/>
</dbReference>
<evidence type="ECO:0000256" key="1">
    <source>
        <dbReference type="SAM" id="Phobius"/>
    </source>
</evidence>
<dbReference type="Pfam" id="PF03594">
    <property type="entry name" value="BenE"/>
    <property type="match status" value="1"/>
</dbReference>
<feature type="transmembrane region" description="Helical" evidence="1">
    <location>
        <begin position="40"/>
        <end position="60"/>
    </location>
</feature>
<dbReference type="AlphaFoldDB" id="A0A6L8VAE8"/>
<feature type="transmembrane region" description="Helical" evidence="1">
    <location>
        <begin position="206"/>
        <end position="229"/>
    </location>
</feature>
<feature type="transmembrane region" description="Helical" evidence="1">
    <location>
        <begin position="241"/>
        <end position="262"/>
    </location>
</feature>
<evidence type="ECO:0000313" key="2">
    <source>
        <dbReference type="EMBL" id="MZQ86662.1"/>
    </source>
</evidence>
<keyword evidence="3" id="KW-1185">Reference proteome</keyword>
<feature type="transmembrane region" description="Helical" evidence="1">
    <location>
        <begin position="343"/>
        <end position="371"/>
    </location>
</feature>
<organism evidence="2 3">
    <name type="scientific">Paenibacillus silvestris</name>
    <dbReference type="NCBI Taxonomy" id="2606219"/>
    <lineage>
        <taxon>Bacteria</taxon>
        <taxon>Bacillati</taxon>
        <taxon>Bacillota</taxon>
        <taxon>Bacilli</taxon>
        <taxon>Bacillales</taxon>
        <taxon>Paenibacillaceae</taxon>
        <taxon>Paenibacillus</taxon>
    </lineage>
</organism>
<gene>
    <name evidence="2" type="ORF">GQF01_31605</name>
</gene>